<dbReference type="EMBL" id="CP024904">
    <property type="protein sequence ID" value="AXF25711.1"/>
    <property type="molecule type" value="Genomic_DNA"/>
</dbReference>
<evidence type="ECO:0000256" key="1">
    <source>
        <dbReference type="SAM" id="MobiDB-lite"/>
    </source>
</evidence>
<dbReference type="AlphaFoldDB" id="A0A2Z5N801"/>
<organism evidence="2 3">
    <name type="scientific">Burkholderia pyrrocinia</name>
    <name type="common">Pseudomonas pyrrocinia</name>
    <dbReference type="NCBI Taxonomy" id="60550"/>
    <lineage>
        <taxon>Bacteria</taxon>
        <taxon>Pseudomonadati</taxon>
        <taxon>Pseudomonadota</taxon>
        <taxon>Betaproteobacteria</taxon>
        <taxon>Burkholderiales</taxon>
        <taxon>Burkholderiaceae</taxon>
        <taxon>Burkholderia</taxon>
        <taxon>Burkholderia cepacia complex</taxon>
    </lineage>
</organism>
<evidence type="ECO:0000313" key="2">
    <source>
        <dbReference type="EMBL" id="AXF25711.1"/>
    </source>
</evidence>
<feature type="region of interest" description="Disordered" evidence="1">
    <location>
        <begin position="17"/>
        <end position="42"/>
    </location>
</feature>
<reference evidence="2 3" key="1">
    <citation type="journal article" date="2018" name="ISME J.">
        <title>Involvement of Burkholderiaceae and sulfurous volatiles in disease-suppressive soils.</title>
        <authorList>
            <person name="Carrion V.J."/>
            <person name="Cordovez V."/>
            <person name="Tyc O."/>
            <person name="Etalo D.W."/>
            <person name="de Bruijn I."/>
            <person name="de Jager V.C."/>
            <person name="Medema M.H."/>
            <person name="Eberl L."/>
            <person name="Raaijmakers J.M."/>
        </authorList>
    </citation>
    <scope>NUCLEOTIDE SEQUENCE [LARGE SCALE GENOMIC DNA]</scope>
    <source>
        <strain evidence="3">mHSR5</strain>
    </source>
</reference>
<sequence>MPQIQLVRTLSAHLQERASAMEKAKPEGKIRNHDGPVGGRNACDADAHGMAARLRVRAEGAR</sequence>
<name>A0A2Z5N801_BURPY</name>
<accession>A0A2Z5N801</accession>
<evidence type="ECO:0000313" key="3">
    <source>
        <dbReference type="Proteomes" id="UP000253104"/>
    </source>
</evidence>
<dbReference type="OrthoDB" id="9959843at2"/>
<gene>
    <name evidence="2" type="ORF">CUJ89_35380</name>
</gene>
<proteinExistence type="predicted"/>
<feature type="compositionally biased region" description="Basic and acidic residues" evidence="1">
    <location>
        <begin position="17"/>
        <end position="34"/>
    </location>
</feature>
<dbReference type="Proteomes" id="UP000253104">
    <property type="component" value="Chromosome mHSR5_C"/>
</dbReference>
<protein>
    <submittedName>
        <fullName evidence="2">Uncharacterized protein</fullName>
    </submittedName>
</protein>